<dbReference type="Proteomes" id="UP000180098">
    <property type="component" value="Unassembled WGS sequence"/>
</dbReference>
<comment type="subcellular location">
    <subcellularLocation>
        <location evidence="1">Cell inner membrane</location>
        <topology evidence="1">Multi-pass membrane protein</topology>
    </subcellularLocation>
</comment>
<proteinExistence type="inferred from homology"/>
<dbReference type="EMBL" id="MLQQ01000055">
    <property type="protein sequence ID" value="OIJ08232.1"/>
    <property type="molecule type" value="Genomic_DNA"/>
</dbReference>
<feature type="transmembrane region" description="Helical" evidence="9">
    <location>
        <begin position="7"/>
        <end position="35"/>
    </location>
</feature>
<keyword evidence="4" id="KW-0997">Cell inner membrane</keyword>
<keyword evidence="7 9" id="KW-0472">Membrane</keyword>
<sequence>MNKVLKFLNTILTTTITIFLSSMVILVFMNVVLRYVFNSGITWSEEMARYLFVWIVFLGTIVAFKDKAHLGVDLFIGSLKPKLQKVLYVLNNLVIIGLMAIVINGGMKMMVINSNSYGPATGIPLSVLFFAGTLAAFVMILMSITQTIRYVVFDQDPPAYVRDKVVEKEGDQ</sequence>
<evidence type="ECO:0000256" key="3">
    <source>
        <dbReference type="ARBA" id="ARBA00022475"/>
    </source>
</evidence>
<dbReference type="PANTHER" id="PTHR35011">
    <property type="entry name" value="2,3-DIKETO-L-GULONATE TRAP TRANSPORTER SMALL PERMEASE PROTEIN YIAM"/>
    <property type="match status" value="1"/>
</dbReference>
<dbReference type="InterPro" id="IPR055348">
    <property type="entry name" value="DctQ"/>
</dbReference>
<dbReference type="GO" id="GO:0005886">
    <property type="term" value="C:plasma membrane"/>
    <property type="evidence" value="ECO:0007669"/>
    <property type="project" value="UniProtKB-SubCell"/>
</dbReference>
<dbReference type="Pfam" id="PF04290">
    <property type="entry name" value="DctQ"/>
    <property type="match status" value="1"/>
</dbReference>
<feature type="transmembrane region" description="Helical" evidence="9">
    <location>
        <begin position="123"/>
        <end position="144"/>
    </location>
</feature>
<organism evidence="11 12">
    <name type="scientific">Anaerobacillus arseniciselenatis</name>
    <dbReference type="NCBI Taxonomy" id="85682"/>
    <lineage>
        <taxon>Bacteria</taxon>
        <taxon>Bacillati</taxon>
        <taxon>Bacillota</taxon>
        <taxon>Bacilli</taxon>
        <taxon>Bacillales</taxon>
        <taxon>Bacillaceae</taxon>
        <taxon>Anaerobacillus</taxon>
    </lineage>
</organism>
<evidence type="ECO:0000256" key="8">
    <source>
        <dbReference type="ARBA" id="ARBA00038436"/>
    </source>
</evidence>
<dbReference type="RefSeq" id="WP_071314777.1">
    <property type="nucleotide sequence ID" value="NZ_MLQQ01000055.1"/>
</dbReference>
<evidence type="ECO:0000313" key="12">
    <source>
        <dbReference type="Proteomes" id="UP000180098"/>
    </source>
</evidence>
<evidence type="ECO:0000256" key="2">
    <source>
        <dbReference type="ARBA" id="ARBA00022448"/>
    </source>
</evidence>
<keyword evidence="3" id="KW-1003">Cell membrane</keyword>
<dbReference type="OrthoDB" id="9815614at2"/>
<gene>
    <name evidence="11" type="ORF">BKP35_17905</name>
</gene>
<keyword evidence="12" id="KW-1185">Reference proteome</keyword>
<dbReference type="GO" id="GO:0015740">
    <property type="term" value="P:C4-dicarboxylate transport"/>
    <property type="evidence" value="ECO:0007669"/>
    <property type="project" value="TreeGrafter"/>
</dbReference>
<dbReference type="PANTHER" id="PTHR35011:SF2">
    <property type="entry name" value="2,3-DIKETO-L-GULONATE TRAP TRANSPORTER SMALL PERMEASE PROTEIN YIAM"/>
    <property type="match status" value="1"/>
</dbReference>
<evidence type="ECO:0000256" key="1">
    <source>
        <dbReference type="ARBA" id="ARBA00004429"/>
    </source>
</evidence>
<feature type="transmembrane region" description="Helical" evidence="9">
    <location>
        <begin position="47"/>
        <end position="64"/>
    </location>
</feature>
<comment type="similarity">
    <text evidence="8">Belongs to the TRAP transporter small permease family.</text>
</comment>
<comment type="caution">
    <text evidence="11">The sequence shown here is derived from an EMBL/GenBank/DDBJ whole genome shotgun (WGS) entry which is preliminary data.</text>
</comment>
<evidence type="ECO:0000313" key="11">
    <source>
        <dbReference type="EMBL" id="OIJ08232.1"/>
    </source>
</evidence>
<feature type="transmembrane region" description="Helical" evidence="9">
    <location>
        <begin position="85"/>
        <end position="103"/>
    </location>
</feature>
<protein>
    <submittedName>
        <fullName evidence="11">C4-dicarboxylate ABC transporter permease</fullName>
    </submittedName>
</protein>
<evidence type="ECO:0000256" key="5">
    <source>
        <dbReference type="ARBA" id="ARBA00022692"/>
    </source>
</evidence>
<reference evidence="11 12" key="1">
    <citation type="submission" date="2016-10" db="EMBL/GenBank/DDBJ databases">
        <title>Draft genome sequences of four alkaliphilic bacteria belonging to the Anaerobacillus genus.</title>
        <authorList>
            <person name="Bassil N.M."/>
            <person name="Lloyd J.R."/>
        </authorList>
    </citation>
    <scope>NUCLEOTIDE SEQUENCE [LARGE SCALE GENOMIC DNA]</scope>
    <source>
        <strain evidence="11 12">DSM 15340</strain>
    </source>
</reference>
<keyword evidence="2" id="KW-0813">Transport</keyword>
<evidence type="ECO:0000259" key="10">
    <source>
        <dbReference type="Pfam" id="PF04290"/>
    </source>
</evidence>
<name>A0A1S2L6X5_9BACI</name>
<dbReference type="InterPro" id="IPR007387">
    <property type="entry name" value="TRAP_DctQ"/>
</dbReference>
<dbReference type="GO" id="GO:0022857">
    <property type="term" value="F:transmembrane transporter activity"/>
    <property type="evidence" value="ECO:0007669"/>
    <property type="project" value="TreeGrafter"/>
</dbReference>
<evidence type="ECO:0000256" key="6">
    <source>
        <dbReference type="ARBA" id="ARBA00022989"/>
    </source>
</evidence>
<dbReference type="AlphaFoldDB" id="A0A1S2L6X5"/>
<evidence type="ECO:0000256" key="4">
    <source>
        <dbReference type="ARBA" id="ARBA00022519"/>
    </source>
</evidence>
<evidence type="ECO:0000256" key="7">
    <source>
        <dbReference type="ARBA" id="ARBA00023136"/>
    </source>
</evidence>
<keyword evidence="6 9" id="KW-1133">Transmembrane helix</keyword>
<evidence type="ECO:0000256" key="9">
    <source>
        <dbReference type="SAM" id="Phobius"/>
    </source>
</evidence>
<accession>A0A1S2L6X5</accession>
<feature type="domain" description="Tripartite ATP-independent periplasmic transporters DctQ component" evidence="10">
    <location>
        <begin position="23"/>
        <end position="149"/>
    </location>
</feature>
<keyword evidence="5 9" id="KW-0812">Transmembrane</keyword>